<dbReference type="AlphaFoldDB" id="A0AAW2YUS0"/>
<keyword evidence="3" id="KW-1185">Reference proteome</keyword>
<sequence length="414" mass="46261">MLGLSGYGSSDDESPPKPTPTPQASVLTAQNVPAPFEDSEATTTLFKSLPKPNSNGAKKKRKRNVSDIAAALGLNSMVQNDEEVIEEPTHKKHKEHNESHNSKEPEPTTSTPKFVSRVPSEVPESISSAPAMREGSDFMKKFSSIISNKNQDEETLLNNATIPVQNSEEVRDPNLPKPPPIPSSLFKTKIQRNMLPTSYMRTMKNKVIKSKPELSVPTQPVLNDANINDPTNDMQEEEFEMDADSVEVFQEPEEEERPQLFVPKPIISQEVISDIQFPQPKLTVGEALRRERDSMKAASRTNNNELPPNLPTEVLRELAKSGSQPNIIDVTDKGSQYADEAAQRKIMMDKHQQSIYMTEEEKASTLRPFNQVQRTRNQITFLAKSAVVSQMNFLESSGNARASKAKTWGKYGWM</sequence>
<name>A0AAW2YUS0_9EUKA</name>
<evidence type="ECO:0000313" key="2">
    <source>
        <dbReference type="EMBL" id="KAL0481166.1"/>
    </source>
</evidence>
<proteinExistence type="predicted"/>
<comment type="caution">
    <text evidence="2">The sequence shown here is derived from an EMBL/GenBank/DDBJ whole genome shotgun (WGS) entry which is preliminary data.</text>
</comment>
<dbReference type="Proteomes" id="UP001431209">
    <property type="component" value="Unassembled WGS sequence"/>
</dbReference>
<feature type="region of interest" description="Disordered" evidence="1">
    <location>
        <begin position="163"/>
        <end position="185"/>
    </location>
</feature>
<dbReference type="EMBL" id="JAOPGA020000734">
    <property type="protein sequence ID" value="KAL0481166.1"/>
    <property type="molecule type" value="Genomic_DNA"/>
</dbReference>
<evidence type="ECO:0000256" key="1">
    <source>
        <dbReference type="SAM" id="MobiDB-lite"/>
    </source>
</evidence>
<feature type="compositionally biased region" description="Basic and acidic residues" evidence="1">
    <location>
        <begin position="95"/>
        <end position="106"/>
    </location>
</feature>
<feature type="compositionally biased region" description="Polar residues" evidence="1">
    <location>
        <begin position="41"/>
        <end position="56"/>
    </location>
</feature>
<evidence type="ECO:0000313" key="3">
    <source>
        <dbReference type="Proteomes" id="UP001431209"/>
    </source>
</evidence>
<organism evidence="2 3">
    <name type="scientific">Acrasis kona</name>
    <dbReference type="NCBI Taxonomy" id="1008807"/>
    <lineage>
        <taxon>Eukaryota</taxon>
        <taxon>Discoba</taxon>
        <taxon>Heterolobosea</taxon>
        <taxon>Tetramitia</taxon>
        <taxon>Eutetramitia</taxon>
        <taxon>Acrasidae</taxon>
        <taxon>Acrasis</taxon>
    </lineage>
</organism>
<protein>
    <recommendedName>
        <fullName evidence="4">Proline-rich protein PRCC</fullName>
    </recommendedName>
</protein>
<gene>
    <name evidence="2" type="ORF">AKO1_012586</name>
</gene>
<accession>A0AAW2YUS0</accession>
<feature type="compositionally biased region" description="Polar residues" evidence="1">
    <location>
        <begin position="22"/>
        <end position="31"/>
    </location>
</feature>
<reference evidence="2 3" key="1">
    <citation type="submission" date="2024-03" db="EMBL/GenBank/DDBJ databases">
        <title>The Acrasis kona genome and developmental transcriptomes reveal deep origins of eukaryotic multicellular pathways.</title>
        <authorList>
            <person name="Sheikh S."/>
            <person name="Fu C.-J."/>
            <person name="Brown M.W."/>
            <person name="Baldauf S.L."/>
        </authorList>
    </citation>
    <scope>NUCLEOTIDE SEQUENCE [LARGE SCALE GENOMIC DNA]</scope>
    <source>
        <strain evidence="2 3">ATCC MYA-3509</strain>
    </source>
</reference>
<feature type="region of interest" description="Disordered" evidence="1">
    <location>
        <begin position="1"/>
        <end position="134"/>
    </location>
</feature>
<evidence type="ECO:0008006" key="4">
    <source>
        <dbReference type="Google" id="ProtNLM"/>
    </source>
</evidence>